<evidence type="ECO:0000256" key="7">
    <source>
        <dbReference type="SAM" id="Coils"/>
    </source>
</evidence>
<organism evidence="11 12">
    <name type="scientific">Nitrosopumilus maritimus (strain SCM1)</name>
    <dbReference type="NCBI Taxonomy" id="436308"/>
    <lineage>
        <taxon>Archaea</taxon>
        <taxon>Nitrososphaerota</taxon>
        <taxon>Nitrososphaeria</taxon>
        <taxon>Nitrosopumilales</taxon>
        <taxon>Nitrosopumilaceae</taxon>
        <taxon>Nitrosopumilus</taxon>
    </lineage>
</organism>
<dbReference type="STRING" id="436308.Nmar_0606"/>
<evidence type="ECO:0000313" key="11">
    <source>
        <dbReference type="EMBL" id="ABX12502.1"/>
    </source>
</evidence>
<evidence type="ECO:0000259" key="10">
    <source>
        <dbReference type="Pfam" id="PF12161"/>
    </source>
</evidence>
<dbReference type="SUPFAM" id="SSF53335">
    <property type="entry name" value="S-adenosyl-L-methionine-dependent methyltransferases"/>
    <property type="match status" value="1"/>
</dbReference>
<dbReference type="InParanoid" id="A9A373"/>
<feature type="domain" description="DNA methylase adenine-specific" evidence="9">
    <location>
        <begin position="157"/>
        <end position="487"/>
    </location>
</feature>
<evidence type="ECO:0000259" key="9">
    <source>
        <dbReference type="Pfam" id="PF02384"/>
    </source>
</evidence>
<feature type="domain" description="N6 adenine-specific DNA methyltransferase N-terminal" evidence="10">
    <location>
        <begin position="12"/>
        <end position="140"/>
    </location>
</feature>
<dbReference type="AlphaFoldDB" id="A9A373"/>
<dbReference type="PANTHER" id="PTHR42933:SF3">
    <property type="entry name" value="TYPE I RESTRICTION ENZYME MJAVIII METHYLASE SUBUNIT"/>
    <property type="match status" value="1"/>
</dbReference>
<dbReference type="EMBL" id="CP000866">
    <property type="protein sequence ID" value="ABX12502.1"/>
    <property type="molecule type" value="Genomic_DNA"/>
</dbReference>
<evidence type="ECO:0000313" key="12">
    <source>
        <dbReference type="Proteomes" id="UP000000792"/>
    </source>
</evidence>
<keyword evidence="5" id="KW-0680">Restriction system</keyword>
<keyword evidence="8" id="KW-0472">Membrane</keyword>
<feature type="transmembrane region" description="Helical" evidence="8">
    <location>
        <begin position="386"/>
        <end position="407"/>
    </location>
</feature>
<dbReference type="EC" id="2.1.1.72" evidence="1"/>
<keyword evidence="7" id="KW-0175">Coiled coil</keyword>
<sequence>MLSDQKLTFEQLEQRLFDAADILRKHLDASENRKPVLTLLFLKRLNDIFEENVEKLMKDEGLSKKEAENKRRHPIFYLPEDTRWNKLQNVSEDVGSKIIEICKKIEDANQKKLGGTMMVSEFNIKEKYPDTALVKLIDHFSTTDEGYFRLRNSDLENEDIFGDAYEQLLEMFASETKKKGGQFYTPRKVVQLLVELMEPKYDYRINDPTCGSGGMLIHSRQYVEKSLKKEKKSSKEIEELLKNLTLHGQDSNIDTVNMCKMNMVIHGVPSFSIEWGDVLESPKFVKDGKLIEYDRVLANFPFSENWEASGKENDGYGRFKYGIAPAKDKADFAFILHMLSSLNENGKAAIVCSQGVLFRGSSEQKIRENMIAGNKDENLQGDMIEAIIALPVALFYGTGIPACVLILNKNKPKERKNKILFIYAANEFQEGKVRNKLRDKDIEHIVKAFKAFKDEDKYCHVAELDEIRENEFNLNVPRYVDISEEEKIIDIQATIDELKKLDKERDELELKVKQDLKELGFKV</sequence>
<dbReference type="HOGENOM" id="CLU_013049_4_2_2"/>
<dbReference type="Gene3D" id="3.40.50.150">
    <property type="entry name" value="Vaccinia Virus protein VP39"/>
    <property type="match status" value="1"/>
</dbReference>
<dbReference type="InterPro" id="IPR029063">
    <property type="entry name" value="SAM-dependent_MTases_sf"/>
</dbReference>
<dbReference type="REBASE" id="16740">
    <property type="entry name" value="M.NmaSCMORF606P"/>
</dbReference>
<dbReference type="PANTHER" id="PTHR42933">
    <property type="entry name" value="SLR6095 PROTEIN"/>
    <property type="match status" value="1"/>
</dbReference>
<evidence type="ECO:0000256" key="1">
    <source>
        <dbReference type="ARBA" id="ARBA00011900"/>
    </source>
</evidence>
<name>A9A373_NITMS</name>
<dbReference type="Proteomes" id="UP000000792">
    <property type="component" value="Chromosome"/>
</dbReference>
<evidence type="ECO:0000256" key="5">
    <source>
        <dbReference type="ARBA" id="ARBA00022747"/>
    </source>
</evidence>
<dbReference type="InterPro" id="IPR051537">
    <property type="entry name" value="DNA_Adenine_Mtase"/>
</dbReference>
<dbReference type="InterPro" id="IPR003356">
    <property type="entry name" value="DNA_methylase_A-5"/>
</dbReference>
<comment type="catalytic activity">
    <reaction evidence="6">
        <text>a 2'-deoxyadenosine in DNA + S-adenosyl-L-methionine = an N(6)-methyl-2'-deoxyadenosine in DNA + S-adenosyl-L-homocysteine + H(+)</text>
        <dbReference type="Rhea" id="RHEA:15197"/>
        <dbReference type="Rhea" id="RHEA-COMP:12418"/>
        <dbReference type="Rhea" id="RHEA-COMP:12419"/>
        <dbReference type="ChEBI" id="CHEBI:15378"/>
        <dbReference type="ChEBI" id="CHEBI:57856"/>
        <dbReference type="ChEBI" id="CHEBI:59789"/>
        <dbReference type="ChEBI" id="CHEBI:90615"/>
        <dbReference type="ChEBI" id="CHEBI:90616"/>
        <dbReference type="EC" id="2.1.1.72"/>
    </reaction>
</comment>
<dbReference type="GO" id="GO:0009007">
    <property type="term" value="F:site-specific DNA-methyltransferase (adenine-specific) activity"/>
    <property type="evidence" value="ECO:0007669"/>
    <property type="project" value="UniProtKB-EC"/>
</dbReference>
<dbReference type="SMR" id="A9A373"/>
<dbReference type="GO" id="GO:0009307">
    <property type="term" value="P:DNA restriction-modification system"/>
    <property type="evidence" value="ECO:0007669"/>
    <property type="project" value="UniProtKB-KW"/>
</dbReference>
<evidence type="ECO:0000256" key="8">
    <source>
        <dbReference type="SAM" id="Phobius"/>
    </source>
</evidence>
<keyword evidence="4" id="KW-0949">S-adenosyl-L-methionine</keyword>
<feature type="coiled-coil region" evidence="7">
    <location>
        <begin position="491"/>
        <end position="518"/>
    </location>
</feature>
<proteinExistence type="predicted"/>
<dbReference type="KEGG" id="nmr:Nmar_0606"/>
<keyword evidence="2" id="KW-0489">Methyltransferase</keyword>
<dbReference type="GO" id="GO:0032259">
    <property type="term" value="P:methylation"/>
    <property type="evidence" value="ECO:0007669"/>
    <property type="project" value="UniProtKB-KW"/>
</dbReference>
<evidence type="ECO:0000256" key="3">
    <source>
        <dbReference type="ARBA" id="ARBA00022679"/>
    </source>
</evidence>
<evidence type="ECO:0000256" key="6">
    <source>
        <dbReference type="ARBA" id="ARBA00047942"/>
    </source>
</evidence>
<keyword evidence="3" id="KW-0808">Transferase</keyword>
<evidence type="ECO:0000256" key="2">
    <source>
        <dbReference type="ARBA" id="ARBA00022603"/>
    </source>
</evidence>
<dbReference type="GO" id="GO:0003677">
    <property type="term" value="F:DNA binding"/>
    <property type="evidence" value="ECO:0007669"/>
    <property type="project" value="InterPro"/>
</dbReference>
<dbReference type="Gene3D" id="1.20.1260.30">
    <property type="match status" value="1"/>
</dbReference>
<dbReference type="PRINTS" id="PR00507">
    <property type="entry name" value="N12N6MTFRASE"/>
</dbReference>
<keyword evidence="8" id="KW-1133">Transmembrane helix</keyword>
<accession>A9A373</accession>
<dbReference type="InterPro" id="IPR038333">
    <property type="entry name" value="T1MK-like_N_sf"/>
</dbReference>
<reference evidence="11 12" key="1">
    <citation type="journal article" date="2010" name="Proc. Natl. Acad. Sci. U.S.A.">
        <title>Nitrosopumilus maritimus genome reveals unique mechanisms for nitrification and autotrophy in globally distributed marine crenarchaea.</title>
        <authorList>
            <person name="Walker C.B."/>
            <person name="de la Torre J.R."/>
            <person name="Klotz M.G."/>
            <person name="Urakawa H."/>
            <person name="Pinel N."/>
            <person name="Arp D.J."/>
            <person name="Brochier-Armanet C."/>
            <person name="Chain P.S."/>
            <person name="Chan P.P."/>
            <person name="Gollabgir A."/>
            <person name="Hemp J."/>
            <person name="Hugler M."/>
            <person name="Karr E.A."/>
            <person name="Konneke M."/>
            <person name="Shin M."/>
            <person name="Lawton T.J."/>
            <person name="Lowe T."/>
            <person name="Martens-Habbena W."/>
            <person name="Sayavedra-Soto L.A."/>
            <person name="Lang D."/>
            <person name="Sievert S.M."/>
            <person name="Rosenzweig A.C."/>
            <person name="Manning G."/>
            <person name="Stahl D.A."/>
        </authorList>
    </citation>
    <scope>NUCLEOTIDE SEQUENCE [LARGE SCALE GENOMIC DNA]</scope>
    <source>
        <strain evidence="11 12">SCM1</strain>
    </source>
</reference>
<dbReference type="InterPro" id="IPR022749">
    <property type="entry name" value="D12N6_MeTrfase_N"/>
</dbReference>
<dbReference type="Pfam" id="PF12161">
    <property type="entry name" value="HsdM_N"/>
    <property type="match status" value="1"/>
</dbReference>
<dbReference type="GO" id="GO:0008170">
    <property type="term" value="F:N-methyltransferase activity"/>
    <property type="evidence" value="ECO:0000318"/>
    <property type="project" value="GO_Central"/>
</dbReference>
<dbReference type="eggNOG" id="arCOG02632">
    <property type="taxonomic scope" value="Archaea"/>
</dbReference>
<keyword evidence="12" id="KW-1185">Reference proteome</keyword>
<protein>
    <recommendedName>
        <fullName evidence="1">site-specific DNA-methyltransferase (adenine-specific)</fullName>
        <ecNumber evidence="1">2.1.1.72</ecNumber>
    </recommendedName>
</protein>
<keyword evidence="8" id="KW-0812">Transmembrane</keyword>
<dbReference type="EnsemblBacteria" id="ABX12502">
    <property type="protein sequence ID" value="ABX12502"/>
    <property type="gene ID" value="Nmar_0606"/>
</dbReference>
<evidence type="ECO:0000256" key="4">
    <source>
        <dbReference type="ARBA" id="ARBA00022691"/>
    </source>
</evidence>
<dbReference type="Pfam" id="PF02384">
    <property type="entry name" value="N6_Mtase"/>
    <property type="match status" value="1"/>
</dbReference>
<gene>
    <name evidence="11" type="ordered locus">Nmar_0606</name>
</gene>
<dbReference type="PhylomeDB" id="A9A373"/>